<dbReference type="InterPro" id="IPR018608">
    <property type="entry name" value="Gti1/Pac2"/>
</dbReference>
<dbReference type="PANTHER" id="PTHR28027:SF1">
    <property type="entry name" value="CAMP INDEPENDENT REGULATORY PROTEIN (AFU_ORTHOLOGUE AFUA_3G09640)"/>
    <property type="match status" value="1"/>
</dbReference>
<dbReference type="Pfam" id="PF09729">
    <property type="entry name" value="Gti1_Pac2"/>
    <property type="match status" value="1"/>
</dbReference>
<dbReference type="OrthoDB" id="5572844at2759"/>
<keyword evidence="2" id="KW-1185">Reference proteome</keyword>
<gene>
    <name evidence="1" type="ORF">SYNPS1DRAFT_11439</name>
</gene>
<feature type="non-terminal residue" evidence="1">
    <location>
        <position position="144"/>
    </location>
</feature>
<evidence type="ECO:0000313" key="2">
    <source>
        <dbReference type="Proteomes" id="UP000278143"/>
    </source>
</evidence>
<protein>
    <submittedName>
        <fullName evidence="1">Gti1/Pac2 family-domain-containing protein</fullName>
    </submittedName>
</protein>
<dbReference type="EMBL" id="KZ989700">
    <property type="protein sequence ID" value="RKP25561.1"/>
    <property type="molecule type" value="Genomic_DNA"/>
</dbReference>
<dbReference type="GO" id="GO:0003677">
    <property type="term" value="F:DNA binding"/>
    <property type="evidence" value="ECO:0007669"/>
    <property type="project" value="TreeGrafter"/>
</dbReference>
<dbReference type="AlphaFoldDB" id="A0A4P9Z1E4"/>
<proteinExistence type="predicted"/>
<evidence type="ECO:0000313" key="1">
    <source>
        <dbReference type="EMBL" id="RKP25561.1"/>
    </source>
</evidence>
<dbReference type="PANTHER" id="PTHR28027">
    <property type="entry name" value="TRANSCRIPTIONAL REGULATOR MIT1"/>
    <property type="match status" value="1"/>
</dbReference>
<name>A0A4P9Z1E4_9FUNG</name>
<organism evidence="1 2">
    <name type="scientific">Syncephalis pseudoplumigaleata</name>
    <dbReference type="NCBI Taxonomy" id="1712513"/>
    <lineage>
        <taxon>Eukaryota</taxon>
        <taxon>Fungi</taxon>
        <taxon>Fungi incertae sedis</taxon>
        <taxon>Zoopagomycota</taxon>
        <taxon>Zoopagomycotina</taxon>
        <taxon>Zoopagomycetes</taxon>
        <taxon>Zoopagales</taxon>
        <taxon>Piptocephalidaceae</taxon>
        <taxon>Syncephalis</taxon>
    </lineage>
</organism>
<reference evidence="2" key="1">
    <citation type="journal article" date="2018" name="Nat. Microbiol.">
        <title>Leveraging single-cell genomics to expand the fungal tree of life.</title>
        <authorList>
            <person name="Ahrendt S.R."/>
            <person name="Quandt C.A."/>
            <person name="Ciobanu D."/>
            <person name="Clum A."/>
            <person name="Salamov A."/>
            <person name="Andreopoulos B."/>
            <person name="Cheng J.F."/>
            <person name="Woyke T."/>
            <person name="Pelin A."/>
            <person name="Henrissat B."/>
            <person name="Reynolds N.K."/>
            <person name="Benny G.L."/>
            <person name="Smith M.E."/>
            <person name="James T.Y."/>
            <person name="Grigoriev I.V."/>
        </authorList>
    </citation>
    <scope>NUCLEOTIDE SEQUENCE [LARGE SCALE GENOMIC DNA]</scope>
    <source>
        <strain evidence="2">Benny S71-1</strain>
    </source>
</reference>
<accession>A0A4P9Z1E4</accession>
<dbReference type="Proteomes" id="UP000278143">
    <property type="component" value="Unassembled WGS sequence"/>
</dbReference>
<sequence>METYFGYIDNVQDALLIIEAARNGILRRAQHRLTEKERRMIRSGSIFVWDESEAGMRRWTDGRAWSPSRVSGCFLNYRELEHRFRYKVDGLVKRTISVTVSENRKLHLISYFRKRDVVEGRLRSPRQDAALAGLPIPPELYPDV</sequence>